<dbReference type="SUPFAM" id="SSF53649">
    <property type="entry name" value="Alkaline phosphatase-like"/>
    <property type="match status" value="1"/>
</dbReference>
<keyword evidence="2" id="KW-1185">Reference proteome</keyword>
<dbReference type="InterPro" id="IPR017850">
    <property type="entry name" value="Alkaline_phosphatase_core_sf"/>
</dbReference>
<name>A0A1Y6D035_9GAMM</name>
<proteinExistence type="predicted"/>
<dbReference type="InterPro" id="IPR002591">
    <property type="entry name" value="Phosphodiest/P_Trfase"/>
</dbReference>
<evidence type="ECO:0000313" key="1">
    <source>
        <dbReference type="EMBL" id="SMF93365.1"/>
    </source>
</evidence>
<dbReference type="Pfam" id="PF01663">
    <property type="entry name" value="Phosphodiest"/>
    <property type="match status" value="1"/>
</dbReference>
<protein>
    <submittedName>
        <fullName evidence="1">Predicted pyrophosphatase or phosphodiesterase, AlkP superfamily</fullName>
    </submittedName>
</protein>
<organism evidence="1 2">
    <name type="scientific">Methylomagnum ishizawai</name>
    <dbReference type="NCBI Taxonomy" id="1760988"/>
    <lineage>
        <taxon>Bacteria</taxon>
        <taxon>Pseudomonadati</taxon>
        <taxon>Pseudomonadota</taxon>
        <taxon>Gammaproteobacteria</taxon>
        <taxon>Methylococcales</taxon>
        <taxon>Methylococcaceae</taxon>
        <taxon>Methylomagnum</taxon>
    </lineage>
</organism>
<dbReference type="EMBL" id="FXAM01000001">
    <property type="protein sequence ID" value="SMF93365.1"/>
    <property type="molecule type" value="Genomic_DNA"/>
</dbReference>
<reference evidence="1 2" key="1">
    <citation type="submission" date="2016-12" db="EMBL/GenBank/DDBJ databases">
        <authorList>
            <person name="Song W.-J."/>
            <person name="Kurnit D.M."/>
        </authorList>
    </citation>
    <scope>NUCLEOTIDE SEQUENCE [LARGE SCALE GENOMIC DNA]</scope>
    <source>
        <strain evidence="1 2">175</strain>
    </source>
</reference>
<gene>
    <name evidence="1" type="ORF">SAMN02949497_0645</name>
</gene>
<sequence>MVLPDYAGGSIVNLMASLIQGLGGEATGYAPLSILSPQEVADYRQVVLLVVDGLGCDFLARRARRNRLGGLVRGSLTSVFPSTTAAAITTFLTGVAPQQHGLTGWHMYFRELGAVIAVLPGTPRYGGVALSQAGVDANKLFDHLPVFDRVPVPGYVAVPRRIIHSDFNLAHRGKAELRPYDGQEDFFLTLAHTLRKTPDRKFVYAYWPELDRISHEAGTLSAEADWHFAAFEEGFLRFLDYIKGTGTLVLVTADHGFIDVPEDRRIRLDDHPALAACLALPLCGEQRVAYCYVKPERCGDFEAYVRAELGHCADWLPSAELIGRGFFGLGTPHPALLDRIGDYTLVMKEDYVIKDWLPGEHRHEHIGMHGGVSAAEMRVPLIVAAA</sequence>
<dbReference type="RefSeq" id="WP_085209881.1">
    <property type="nucleotide sequence ID" value="NZ_FXAM01000001.1"/>
</dbReference>
<dbReference type="Gene3D" id="3.40.720.10">
    <property type="entry name" value="Alkaline Phosphatase, subunit A"/>
    <property type="match status" value="1"/>
</dbReference>
<dbReference type="AlphaFoldDB" id="A0A1Y6D035"/>
<dbReference type="OrthoDB" id="502398at2"/>
<evidence type="ECO:0000313" key="2">
    <source>
        <dbReference type="Proteomes" id="UP000192923"/>
    </source>
</evidence>
<accession>A0A1Y6D035</accession>
<dbReference type="Proteomes" id="UP000192923">
    <property type="component" value="Unassembled WGS sequence"/>
</dbReference>
<dbReference type="STRING" id="1760988.SAMN02949497_0645"/>